<proteinExistence type="predicted"/>
<comment type="caution">
    <text evidence="3">The sequence shown here is derived from an EMBL/GenBank/DDBJ whole genome shotgun (WGS) entry which is preliminary data.</text>
</comment>
<keyword evidence="2" id="KW-0472">Membrane</keyword>
<reference evidence="3 4" key="1">
    <citation type="submission" date="2021-08" db="EMBL/GenBank/DDBJ databases">
        <title>Draft genome sequence of Mycolicibacterium sp. NGTWS1702 strain.</title>
        <authorList>
            <person name="Matsumoto M."/>
            <person name="Tang B.C.C."/>
            <person name="Machida Y."/>
            <person name="Matoyama H."/>
            <person name="Kishihara T."/>
            <person name="Sato S."/>
            <person name="Kondo I."/>
            <person name="Sano M."/>
            <person name="Kato G."/>
        </authorList>
    </citation>
    <scope>NUCLEOTIDE SEQUENCE [LARGE SCALE GENOMIC DNA]</scope>
    <source>
        <strain evidence="3 4">NGTWSNA01</strain>
    </source>
</reference>
<keyword evidence="4" id="KW-1185">Reference proteome</keyword>
<name>A0ABQ4V822_9MYCO</name>
<feature type="transmembrane region" description="Helical" evidence="2">
    <location>
        <begin position="38"/>
        <end position="58"/>
    </location>
</feature>
<feature type="compositionally biased region" description="Polar residues" evidence="1">
    <location>
        <begin position="168"/>
        <end position="183"/>
    </location>
</feature>
<accession>A0ABQ4V822</accession>
<feature type="region of interest" description="Disordered" evidence="1">
    <location>
        <begin position="65"/>
        <end position="92"/>
    </location>
</feature>
<keyword evidence="2" id="KW-1133">Transmembrane helix</keyword>
<organism evidence="3 4">
    <name type="scientific">Mycolicibacterium cyprinidarum</name>
    <dbReference type="NCBI Taxonomy" id="2860311"/>
    <lineage>
        <taxon>Bacteria</taxon>
        <taxon>Bacillati</taxon>
        <taxon>Actinomycetota</taxon>
        <taxon>Actinomycetes</taxon>
        <taxon>Mycobacteriales</taxon>
        <taxon>Mycobacteriaceae</taxon>
        <taxon>Mycolicibacterium</taxon>
    </lineage>
</organism>
<feature type="region of interest" description="Disordered" evidence="1">
    <location>
        <begin position="150"/>
        <end position="210"/>
    </location>
</feature>
<feature type="region of interest" description="Disordered" evidence="1">
    <location>
        <begin position="1"/>
        <end position="31"/>
    </location>
</feature>
<dbReference type="EMBL" id="BPRH01001447">
    <property type="protein sequence ID" value="GJF13407.1"/>
    <property type="molecule type" value="Genomic_DNA"/>
</dbReference>
<keyword evidence="2" id="KW-0812">Transmembrane</keyword>
<evidence type="ECO:0000256" key="2">
    <source>
        <dbReference type="SAM" id="Phobius"/>
    </source>
</evidence>
<dbReference type="Proteomes" id="UP001060504">
    <property type="component" value="Unassembled WGS sequence"/>
</dbReference>
<feature type="compositionally biased region" description="Polar residues" evidence="1">
    <location>
        <begin position="16"/>
        <end position="26"/>
    </location>
</feature>
<evidence type="ECO:0000313" key="3">
    <source>
        <dbReference type="EMBL" id="GJF13407.1"/>
    </source>
</evidence>
<evidence type="ECO:0000256" key="1">
    <source>
        <dbReference type="SAM" id="MobiDB-lite"/>
    </source>
</evidence>
<evidence type="ECO:0000313" key="4">
    <source>
        <dbReference type="Proteomes" id="UP001060504"/>
    </source>
</evidence>
<protein>
    <submittedName>
        <fullName evidence="3">Uncharacterized protein</fullName>
    </submittedName>
</protein>
<sequence>MGASYNGHLAVGEPTGLSSRDSSAQSWRRKHRARQPRLWLLTGALGLGLAAGLSFAALTGGAGAAAADTPDQIDSQTDGQAGGSTTGGSIAVSLDSPAAADDADATDDASIDEIDSSADDFIAQANVSYEAEPSHESAANEIDNFEGALTDEDYPINNRLATGVPTDAQDSQPEPQSRSQSTLAVLDIDNGRDGGPTVEHATADNSPEDTAAAPALKSVAWRPGQFLHQFISIFVSNGTVGITVDLVLV</sequence>
<gene>
    <name evidence="3" type="ORF">NGTWS1702_13690</name>
</gene>